<organism evidence="1 2">
    <name type="scientific">Falsiroseomonas tokyonensis</name>
    <dbReference type="NCBI Taxonomy" id="430521"/>
    <lineage>
        <taxon>Bacteria</taxon>
        <taxon>Pseudomonadati</taxon>
        <taxon>Pseudomonadota</taxon>
        <taxon>Alphaproteobacteria</taxon>
        <taxon>Acetobacterales</taxon>
        <taxon>Roseomonadaceae</taxon>
        <taxon>Falsiroseomonas</taxon>
    </lineage>
</organism>
<dbReference type="Proteomes" id="UP001595420">
    <property type="component" value="Unassembled WGS sequence"/>
</dbReference>
<name>A0ABV7C158_9PROT</name>
<comment type="caution">
    <text evidence="1">The sequence shown here is derived from an EMBL/GenBank/DDBJ whole genome shotgun (WGS) entry which is preliminary data.</text>
</comment>
<dbReference type="RefSeq" id="WP_216839116.1">
    <property type="nucleotide sequence ID" value="NZ_JAFNJS010000008.1"/>
</dbReference>
<sequence length="815" mass="85634">MSFAATGTTISGLPAATDLAGDELAEVVQAGNKRSTVDAIAKRARAASEQGPVVLATDPAEATHAARRGYVDASLEDGATRMLYAPPDSGAIARSIAARENATGHLRAADFRTDAEATAGTLNAALGRALDAKTARNAPVVIDLPPGDFAWTQVVQRTSLAGSVHVRGAGKDLTRLSMASALSTAFPVRLGAGPIGGAFAVSWPTDNPKVFSTENHYTVLAADAPVGAIRVTLGNVADVLPGDLLSIKSARLWLHDNRNQVMFGEVVRVRSVGPGNDVELYEPIALGYRAGIIYSGTLAGGTLTTAVLPVGAAGLTSDGTFGCLMRVISGTNAGQQRYINSYDQATRTATFTTGSDFNDQSVWPAALDATSVVEIVATPYVSVTHPATVILEGLTLDCAGSGVQSGLAIQGCVRPELRDVRVNGARGAGAYFIRCWKPKFIGCTIDDATSVNSTLGYATGFQECRDVEVFRHEVYNCRRATDFLGFFPTVRGIIHDFFVDGGEKGTGGADWETLTQSGIGGHGQSFDIALRNGKIGNIGTAIVVRGYGWTVEDVEINGEAKIGVYVSHAGGYTRIRRIKMLRRISPRMAPVLPPQKGERRLIYVLGNTMAAGSVVDVDDCQADWLTAAVEVETQTANAAWRLFLKGCELDFNTADTAFLIDGNEIVRAQKSGWEVYNNRVVQSGVGGLVGLTRLSAVSDGTSGIMRVGDYAYDVQLADDQAVSIALASYTSNQVWVRVHPVGSSNSVVFNGVLRSGYNAAVVSYSTAVGCGTPVGPLTGTTGTDGLFNLAVAGARLWLENRTGSGQQLRVVLDVG</sequence>
<dbReference type="EMBL" id="JBHRSB010000008">
    <property type="protein sequence ID" value="MFC3002886.1"/>
    <property type="molecule type" value="Genomic_DNA"/>
</dbReference>
<proteinExistence type="predicted"/>
<evidence type="ECO:0000313" key="1">
    <source>
        <dbReference type="EMBL" id="MFC3002886.1"/>
    </source>
</evidence>
<reference evidence="2" key="1">
    <citation type="journal article" date="2019" name="Int. J. Syst. Evol. Microbiol.">
        <title>The Global Catalogue of Microorganisms (GCM) 10K type strain sequencing project: providing services to taxonomists for standard genome sequencing and annotation.</title>
        <authorList>
            <consortium name="The Broad Institute Genomics Platform"/>
            <consortium name="The Broad Institute Genome Sequencing Center for Infectious Disease"/>
            <person name="Wu L."/>
            <person name="Ma J."/>
        </authorList>
    </citation>
    <scope>NUCLEOTIDE SEQUENCE [LARGE SCALE GENOMIC DNA]</scope>
    <source>
        <strain evidence="2">CGMCC 1.16855</strain>
    </source>
</reference>
<gene>
    <name evidence="1" type="ORF">ACFOD3_23510</name>
</gene>
<evidence type="ECO:0000313" key="2">
    <source>
        <dbReference type="Proteomes" id="UP001595420"/>
    </source>
</evidence>
<protein>
    <submittedName>
        <fullName evidence="1">Uncharacterized protein</fullName>
    </submittedName>
</protein>
<keyword evidence="2" id="KW-1185">Reference proteome</keyword>
<accession>A0ABV7C158</accession>